<dbReference type="Proteomes" id="UP000027195">
    <property type="component" value="Unassembled WGS sequence"/>
</dbReference>
<accession>A0A067M812</accession>
<feature type="compositionally biased region" description="Polar residues" evidence="1">
    <location>
        <begin position="85"/>
        <end position="99"/>
    </location>
</feature>
<dbReference type="HOGENOM" id="CLU_2320031_0_0_1"/>
<evidence type="ECO:0000313" key="3">
    <source>
        <dbReference type="Proteomes" id="UP000027195"/>
    </source>
</evidence>
<dbReference type="EMBL" id="KL198097">
    <property type="protein sequence ID" value="KDQ08012.1"/>
    <property type="molecule type" value="Genomic_DNA"/>
</dbReference>
<organism evidence="2 3">
    <name type="scientific">Botryobasidium botryosum (strain FD-172 SS1)</name>
    <dbReference type="NCBI Taxonomy" id="930990"/>
    <lineage>
        <taxon>Eukaryota</taxon>
        <taxon>Fungi</taxon>
        <taxon>Dikarya</taxon>
        <taxon>Basidiomycota</taxon>
        <taxon>Agaricomycotina</taxon>
        <taxon>Agaricomycetes</taxon>
        <taxon>Cantharellales</taxon>
        <taxon>Botryobasidiaceae</taxon>
        <taxon>Botryobasidium</taxon>
    </lineage>
</organism>
<dbReference type="AlphaFoldDB" id="A0A067M812"/>
<sequence>MPEAPDVYQLMTLWGTAHKNLSEILDCEPDPKEDDEDMRQDIIAWCKKVAKTSVRAPLHRATTCALAHACFPRTSSTKYARPRSNKGSLCPRTQTSSPR</sequence>
<evidence type="ECO:0000313" key="2">
    <source>
        <dbReference type="EMBL" id="KDQ08012.1"/>
    </source>
</evidence>
<gene>
    <name evidence="2" type="ORF">BOTBODRAFT_588017</name>
</gene>
<dbReference type="InParanoid" id="A0A067M812"/>
<proteinExistence type="predicted"/>
<protein>
    <submittedName>
        <fullName evidence="2">Uncharacterized protein</fullName>
    </submittedName>
</protein>
<name>A0A067M812_BOTB1</name>
<keyword evidence="3" id="KW-1185">Reference proteome</keyword>
<reference evidence="3" key="1">
    <citation type="journal article" date="2014" name="Proc. Natl. Acad. Sci. U.S.A.">
        <title>Extensive sampling of basidiomycete genomes demonstrates inadequacy of the white-rot/brown-rot paradigm for wood decay fungi.</title>
        <authorList>
            <person name="Riley R."/>
            <person name="Salamov A.A."/>
            <person name="Brown D.W."/>
            <person name="Nagy L.G."/>
            <person name="Floudas D."/>
            <person name="Held B.W."/>
            <person name="Levasseur A."/>
            <person name="Lombard V."/>
            <person name="Morin E."/>
            <person name="Otillar R."/>
            <person name="Lindquist E.A."/>
            <person name="Sun H."/>
            <person name="LaButti K.M."/>
            <person name="Schmutz J."/>
            <person name="Jabbour D."/>
            <person name="Luo H."/>
            <person name="Baker S.E."/>
            <person name="Pisabarro A.G."/>
            <person name="Walton J.D."/>
            <person name="Blanchette R.A."/>
            <person name="Henrissat B."/>
            <person name="Martin F."/>
            <person name="Cullen D."/>
            <person name="Hibbett D.S."/>
            <person name="Grigoriev I.V."/>
        </authorList>
    </citation>
    <scope>NUCLEOTIDE SEQUENCE [LARGE SCALE GENOMIC DNA]</scope>
    <source>
        <strain evidence="3">FD-172 SS1</strain>
    </source>
</reference>
<evidence type="ECO:0000256" key="1">
    <source>
        <dbReference type="SAM" id="MobiDB-lite"/>
    </source>
</evidence>
<feature type="region of interest" description="Disordered" evidence="1">
    <location>
        <begin position="75"/>
        <end position="99"/>
    </location>
</feature>